<evidence type="ECO:0000313" key="1">
    <source>
        <dbReference type="EMBL" id="KAK7961865.1"/>
    </source>
</evidence>
<gene>
    <name evidence="1" type="ORF">PG986_002690</name>
</gene>
<proteinExistence type="predicted"/>
<reference evidence="1 2" key="1">
    <citation type="submission" date="2023-01" db="EMBL/GenBank/DDBJ databases">
        <title>Analysis of 21 Apiospora genomes using comparative genomics revels a genus with tremendous synthesis potential of carbohydrate active enzymes and secondary metabolites.</title>
        <authorList>
            <person name="Sorensen T."/>
        </authorList>
    </citation>
    <scope>NUCLEOTIDE SEQUENCE [LARGE SCALE GENOMIC DNA]</scope>
    <source>
        <strain evidence="1 2">CBS 24483</strain>
    </source>
</reference>
<dbReference type="GeneID" id="92071974"/>
<evidence type="ECO:0000313" key="2">
    <source>
        <dbReference type="Proteomes" id="UP001391051"/>
    </source>
</evidence>
<dbReference type="EMBL" id="JAQQWE010000002">
    <property type="protein sequence ID" value="KAK7961865.1"/>
    <property type="molecule type" value="Genomic_DNA"/>
</dbReference>
<protein>
    <submittedName>
        <fullName evidence="1">Uncharacterized protein</fullName>
    </submittedName>
</protein>
<dbReference type="RefSeq" id="XP_066703976.1">
    <property type="nucleotide sequence ID" value="XM_066838912.1"/>
</dbReference>
<name>A0ABR1QPJ9_9PEZI</name>
<accession>A0ABR1QPJ9</accession>
<organism evidence="1 2">
    <name type="scientific">Apiospora aurea</name>
    <dbReference type="NCBI Taxonomy" id="335848"/>
    <lineage>
        <taxon>Eukaryota</taxon>
        <taxon>Fungi</taxon>
        <taxon>Dikarya</taxon>
        <taxon>Ascomycota</taxon>
        <taxon>Pezizomycotina</taxon>
        <taxon>Sordariomycetes</taxon>
        <taxon>Xylariomycetidae</taxon>
        <taxon>Amphisphaeriales</taxon>
        <taxon>Apiosporaceae</taxon>
        <taxon>Apiospora</taxon>
    </lineage>
</organism>
<keyword evidence="2" id="KW-1185">Reference proteome</keyword>
<dbReference type="Proteomes" id="UP001391051">
    <property type="component" value="Unassembled WGS sequence"/>
</dbReference>
<comment type="caution">
    <text evidence="1">The sequence shown here is derived from an EMBL/GenBank/DDBJ whole genome shotgun (WGS) entry which is preliminary data.</text>
</comment>
<sequence length="287" mass="31270">MRAQSVPSTVGQVLVRLAAPGEIDAPFCLTTFPGGGGVRGGPQGGVVRVQVTAVTLWALRLLSKGTASERREPEATPPLHAAAADAWGLTCTHFQWSILETGRLLQKYQEQHIKQLETLWAGDFANFRGRGFYIAAAIAARYSRGSVAQAVHVQYDRIRTDCWDPAPSEIDGSTWRRSGTCGWRLDCFPTLGVTGLSLAANSKRPLYGQTTEHSILGVLQRTCREWLIQLVIPPYGTWRDMDTGHFMDNAAGSNTVDLGFSAIRHQPRTSLIGLVSIRDGGRRSPAS</sequence>